<feature type="transmembrane region" description="Helical" evidence="7">
    <location>
        <begin position="451"/>
        <end position="468"/>
    </location>
</feature>
<feature type="transmembrane region" description="Helical" evidence="7">
    <location>
        <begin position="322"/>
        <end position="340"/>
    </location>
</feature>
<protein>
    <recommendedName>
        <fullName evidence="10">Adiponectin receptor</fullName>
    </recommendedName>
</protein>
<dbReference type="PANTHER" id="PTHR20855">
    <property type="entry name" value="ADIPOR/PROGESTIN RECEPTOR-RELATED"/>
    <property type="match status" value="1"/>
</dbReference>
<dbReference type="Proteomes" id="UP001187531">
    <property type="component" value="Unassembled WGS sequence"/>
</dbReference>
<dbReference type="GO" id="GO:0038023">
    <property type="term" value="F:signaling receptor activity"/>
    <property type="evidence" value="ECO:0007669"/>
    <property type="project" value="TreeGrafter"/>
</dbReference>
<evidence type="ECO:0000256" key="2">
    <source>
        <dbReference type="ARBA" id="ARBA00007018"/>
    </source>
</evidence>
<keyword evidence="3 7" id="KW-0812">Transmembrane</keyword>
<keyword evidence="6" id="KW-0479">Metal-binding</keyword>
<dbReference type="GO" id="GO:0046872">
    <property type="term" value="F:metal ion binding"/>
    <property type="evidence" value="ECO:0007669"/>
    <property type="project" value="UniProtKB-KW"/>
</dbReference>
<feature type="transmembrane region" description="Helical" evidence="7">
    <location>
        <begin position="347"/>
        <end position="367"/>
    </location>
</feature>
<gene>
    <name evidence="8" type="ORF">QYM36_003906</name>
</gene>
<dbReference type="PANTHER" id="PTHR20855:SF52">
    <property type="entry name" value="ADIPONECTIN RECEPTOR PROTEIN"/>
    <property type="match status" value="1"/>
</dbReference>
<evidence type="ECO:0000256" key="1">
    <source>
        <dbReference type="ARBA" id="ARBA00004141"/>
    </source>
</evidence>
<feature type="binding site" evidence="6">
    <location>
        <position position="449"/>
    </location>
    <ligand>
        <name>Zn(2+)</name>
        <dbReference type="ChEBI" id="CHEBI:29105"/>
    </ligand>
</feature>
<feature type="transmembrane region" description="Helical" evidence="7">
    <location>
        <begin position="283"/>
        <end position="302"/>
    </location>
</feature>
<dbReference type="InterPro" id="IPR004254">
    <property type="entry name" value="AdipoR/HlyIII-related"/>
</dbReference>
<evidence type="ECO:0000256" key="3">
    <source>
        <dbReference type="ARBA" id="ARBA00022692"/>
    </source>
</evidence>
<proteinExistence type="inferred from homology"/>
<feature type="transmembrane region" description="Helical" evidence="7">
    <location>
        <begin position="379"/>
        <end position="400"/>
    </location>
</feature>
<sequence>MKGKSSITINDKVLKLHMEKPSANDAPEFRDNVSIKQKGVSVSKALSQQPQTKIISDLQGIIPDNKRRSRSLSISNEGYEMRMTGIFNYREAFHKKRCPTVSPSSTELRKIVTSVKSGAKELLENDGQCTEKANELAYRCWNEASKQTDDITRYVKESAKALKDLPCNSVVSTNGNGKELVHQGIETSQKTLESVVKTAKFVREQRTLYDFRSLPKWLQDNEHIHLSHRPPLPSFKECFKSIFKVHTETGNIWTHLIGCLVFILVAIYFWVRADYIIDTEEKIICTVFFIGAIGCLGLSFLYHTLICHSENTNKIFLKLDLIGINFLIFGSFVPWLYYSFYCNHLTYIIYLSLVIALATASIIVSLFDKFSTPEYRSTRALVFVSFGVTGVIPCVHTAIAIGWSNSIYQTSLGWLLLMGLLYIVGATLHTFRMPERFFPGQCDIMFQSHQIFHVLVICAAFVHYHGIYEMAAHRRIVGKCPT</sequence>
<evidence type="ECO:0008006" key="10">
    <source>
        <dbReference type="Google" id="ProtNLM"/>
    </source>
</evidence>
<accession>A0AA88I7J7</accession>
<comment type="subcellular location">
    <subcellularLocation>
        <location evidence="1">Membrane</location>
        <topology evidence="1">Multi-pass membrane protein</topology>
    </subcellularLocation>
</comment>
<evidence type="ECO:0000256" key="7">
    <source>
        <dbReference type="SAM" id="Phobius"/>
    </source>
</evidence>
<reference evidence="8" key="1">
    <citation type="submission" date="2023-07" db="EMBL/GenBank/DDBJ databases">
        <title>Chromosome-level genome assembly of Artemia franciscana.</title>
        <authorList>
            <person name="Jo E."/>
        </authorList>
    </citation>
    <scope>NUCLEOTIDE SEQUENCE</scope>
    <source>
        <tissue evidence="8">Whole body</tissue>
    </source>
</reference>
<comment type="caution">
    <text evidence="8">The sequence shown here is derived from an EMBL/GenBank/DDBJ whole genome shotgun (WGS) entry which is preliminary data.</text>
</comment>
<organism evidence="8 9">
    <name type="scientific">Artemia franciscana</name>
    <name type="common">Brine shrimp</name>
    <name type="synonym">Artemia sanfranciscana</name>
    <dbReference type="NCBI Taxonomy" id="6661"/>
    <lineage>
        <taxon>Eukaryota</taxon>
        <taxon>Metazoa</taxon>
        <taxon>Ecdysozoa</taxon>
        <taxon>Arthropoda</taxon>
        <taxon>Crustacea</taxon>
        <taxon>Branchiopoda</taxon>
        <taxon>Anostraca</taxon>
        <taxon>Artemiidae</taxon>
        <taxon>Artemia</taxon>
    </lineage>
</organism>
<feature type="binding site" evidence="6">
    <location>
        <position position="303"/>
    </location>
    <ligand>
        <name>Zn(2+)</name>
        <dbReference type="ChEBI" id="CHEBI:29105"/>
    </ligand>
</feature>
<keyword evidence="5 7" id="KW-0472">Membrane</keyword>
<evidence type="ECO:0000256" key="4">
    <source>
        <dbReference type="ARBA" id="ARBA00022989"/>
    </source>
</evidence>
<name>A0AA88I7J7_ARTSF</name>
<feature type="transmembrane region" description="Helical" evidence="7">
    <location>
        <begin position="252"/>
        <end position="271"/>
    </location>
</feature>
<dbReference type="EMBL" id="JAVRJZ010000006">
    <property type="protein sequence ID" value="KAK2721749.1"/>
    <property type="molecule type" value="Genomic_DNA"/>
</dbReference>
<evidence type="ECO:0000256" key="6">
    <source>
        <dbReference type="PIRSR" id="PIRSR604254-1"/>
    </source>
</evidence>
<feature type="transmembrane region" description="Helical" evidence="7">
    <location>
        <begin position="412"/>
        <end position="431"/>
    </location>
</feature>
<evidence type="ECO:0000313" key="9">
    <source>
        <dbReference type="Proteomes" id="UP001187531"/>
    </source>
</evidence>
<keyword evidence="9" id="KW-1185">Reference proteome</keyword>
<keyword evidence="6" id="KW-0862">Zinc</keyword>
<dbReference type="GO" id="GO:0033211">
    <property type="term" value="P:adiponectin-activated signaling pathway"/>
    <property type="evidence" value="ECO:0007669"/>
    <property type="project" value="TreeGrafter"/>
</dbReference>
<dbReference type="AlphaFoldDB" id="A0AA88I7J7"/>
<keyword evidence="4 7" id="KW-1133">Transmembrane helix</keyword>
<feature type="binding site" evidence="6">
    <location>
        <position position="453"/>
    </location>
    <ligand>
        <name>Zn(2+)</name>
        <dbReference type="ChEBI" id="CHEBI:29105"/>
    </ligand>
</feature>
<evidence type="ECO:0000256" key="5">
    <source>
        <dbReference type="ARBA" id="ARBA00023136"/>
    </source>
</evidence>
<dbReference type="Pfam" id="PF03006">
    <property type="entry name" value="HlyIII"/>
    <property type="match status" value="1"/>
</dbReference>
<dbReference type="GO" id="GO:0005886">
    <property type="term" value="C:plasma membrane"/>
    <property type="evidence" value="ECO:0007669"/>
    <property type="project" value="TreeGrafter"/>
</dbReference>
<comment type="similarity">
    <text evidence="2">Belongs to the ADIPOR family.</text>
</comment>
<evidence type="ECO:0000313" key="8">
    <source>
        <dbReference type="EMBL" id="KAK2721749.1"/>
    </source>
</evidence>